<keyword evidence="2" id="KW-1185">Reference proteome</keyword>
<comment type="caution">
    <text evidence="1">The sequence shown here is derived from an EMBL/GenBank/DDBJ whole genome shotgun (WGS) entry which is preliminary data.</text>
</comment>
<dbReference type="AlphaFoldDB" id="A0AAV0S5D9"/>
<evidence type="ECO:0000313" key="1">
    <source>
        <dbReference type="EMBL" id="CAI0628401.1"/>
    </source>
</evidence>
<evidence type="ECO:0000313" key="2">
    <source>
        <dbReference type="Proteomes" id="UP001154282"/>
    </source>
</evidence>
<gene>
    <name evidence="1" type="ORF">LITE_LOCUS51626</name>
</gene>
<dbReference type="Proteomes" id="UP001154282">
    <property type="component" value="Unassembled WGS sequence"/>
</dbReference>
<sequence>MSFVFSSSPATGELVNKSIRVKRTPPPRVLDLPCLWRPARRAEDEPAAVLSIPLRCEERPGRPICCNFHVWY</sequence>
<name>A0AAV0S5D9_9ROSI</name>
<organism evidence="1 2">
    <name type="scientific">Linum tenue</name>
    <dbReference type="NCBI Taxonomy" id="586396"/>
    <lineage>
        <taxon>Eukaryota</taxon>
        <taxon>Viridiplantae</taxon>
        <taxon>Streptophyta</taxon>
        <taxon>Embryophyta</taxon>
        <taxon>Tracheophyta</taxon>
        <taxon>Spermatophyta</taxon>
        <taxon>Magnoliopsida</taxon>
        <taxon>eudicotyledons</taxon>
        <taxon>Gunneridae</taxon>
        <taxon>Pentapetalae</taxon>
        <taxon>rosids</taxon>
        <taxon>fabids</taxon>
        <taxon>Malpighiales</taxon>
        <taxon>Linaceae</taxon>
        <taxon>Linum</taxon>
    </lineage>
</organism>
<reference evidence="1" key="1">
    <citation type="submission" date="2022-08" db="EMBL/GenBank/DDBJ databases">
        <authorList>
            <person name="Gutierrez-Valencia J."/>
        </authorList>
    </citation>
    <scope>NUCLEOTIDE SEQUENCE</scope>
</reference>
<proteinExistence type="predicted"/>
<dbReference type="EMBL" id="CAMGYJ010000011">
    <property type="protein sequence ID" value="CAI0628401.1"/>
    <property type="molecule type" value="Genomic_DNA"/>
</dbReference>
<protein>
    <submittedName>
        <fullName evidence="1">Uncharacterized protein</fullName>
    </submittedName>
</protein>
<accession>A0AAV0S5D9</accession>